<sequence length="371" mass="37683">MATRFGAAVGPVAPAQATAAVAALGDPRQQALGRLLQGLVGQQLPVQVLARLPEGSFVVRVAGQEARMALPAAALPGSVLPMTLVEALPHPTFQLGASDLAGVPLQVQAQAMPRPAAAAYTAALAPASGSGTGQAMPAGAQDDPHTTLSAVAKALSGILAGAGNAAARQAAISAATPLVSTTPIVPEQLARALQGSIQESGLFYESHLAEWHAGKRSLEALAREPQVRLAATAVGPGPAMHAGEPTHAELVNLQLNVLESPQLSWQGQLLPGQALHWTIEKDPPQEDPGHGRGIDAGADGTSWRSTLRLHFPCLGEVSASVTLAGGQLHIQVDAHDEASRAQLRASASGLDQALGAAGARLAALRIGRPPP</sequence>
<dbReference type="EMBL" id="JBHSMZ010000004">
    <property type="protein sequence ID" value="MFC5547988.1"/>
    <property type="molecule type" value="Genomic_DNA"/>
</dbReference>
<keyword evidence="2" id="KW-0966">Cell projection</keyword>
<gene>
    <name evidence="2" type="ORF">ACFPO9_05620</name>
</gene>
<keyword evidence="2" id="KW-0282">Flagellum</keyword>
<protein>
    <submittedName>
        <fullName evidence="2">Flagellar hook-length control protein FliK</fullName>
    </submittedName>
</protein>
<dbReference type="Proteomes" id="UP001596086">
    <property type="component" value="Unassembled WGS sequence"/>
</dbReference>
<dbReference type="RefSeq" id="WP_379768279.1">
    <property type="nucleotide sequence ID" value="NZ_JBHSMZ010000004.1"/>
</dbReference>
<proteinExistence type="predicted"/>
<dbReference type="Gene3D" id="3.30.750.140">
    <property type="match status" value="1"/>
</dbReference>
<reference evidence="3" key="1">
    <citation type="journal article" date="2019" name="Int. J. Syst. Evol. Microbiol.">
        <title>The Global Catalogue of Microorganisms (GCM) 10K type strain sequencing project: providing services to taxonomists for standard genome sequencing and annotation.</title>
        <authorList>
            <consortium name="The Broad Institute Genomics Platform"/>
            <consortium name="The Broad Institute Genome Sequencing Center for Infectious Disease"/>
            <person name="Wu L."/>
            <person name="Ma J."/>
        </authorList>
    </citation>
    <scope>NUCLEOTIDE SEQUENCE [LARGE SCALE GENOMIC DNA]</scope>
    <source>
        <strain evidence="3">CGMCC 4.5798</strain>
    </source>
</reference>
<name>A0ABW0RXQ1_9BURK</name>
<dbReference type="InterPro" id="IPR038610">
    <property type="entry name" value="FliK-like_C_sf"/>
</dbReference>
<accession>A0ABW0RXQ1</accession>
<feature type="domain" description="Flagellar hook-length control protein-like C-terminal" evidence="1">
    <location>
        <begin position="297"/>
        <end position="365"/>
    </location>
</feature>
<dbReference type="InterPro" id="IPR021136">
    <property type="entry name" value="Flagellar_hook_control-like_C"/>
</dbReference>
<comment type="caution">
    <text evidence="2">The sequence shown here is derived from an EMBL/GenBank/DDBJ whole genome shotgun (WGS) entry which is preliminary data.</text>
</comment>
<keyword evidence="2" id="KW-0969">Cilium</keyword>
<dbReference type="Pfam" id="PF02120">
    <property type="entry name" value="Flg_hook"/>
    <property type="match status" value="1"/>
</dbReference>
<organism evidence="2 3">
    <name type="scientific">Massilia aerilata</name>
    <dbReference type="NCBI Taxonomy" id="453817"/>
    <lineage>
        <taxon>Bacteria</taxon>
        <taxon>Pseudomonadati</taxon>
        <taxon>Pseudomonadota</taxon>
        <taxon>Betaproteobacteria</taxon>
        <taxon>Burkholderiales</taxon>
        <taxon>Oxalobacteraceae</taxon>
        <taxon>Telluria group</taxon>
        <taxon>Massilia</taxon>
    </lineage>
</organism>
<evidence type="ECO:0000259" key="1">
    <source>
        <dbReference type="Pfam" id="PF02120"/>
    </source>
</evidence>
<evidence type="ECO:0000313" key="2">
    <source>
        <dbReference type="EMBL" id="MFC5547988.1"/>
    </source>
</evidence>
<evidence type="ECO:0000313" key="3">
    <source>
        <dbReference type="Proteomes" id="UP001596086"/>
    </source>
</evidence>
<keyword evidence="3" id="KW-1185">Reference proteome</keyword>